<comment type="similarity">
    <text evidence="2">Belongs to the nematode receptor-like protein srd family.</text>
</comment>
<dbReference type="AlphaFoldDB" id="A0A2A6CMT7"/>
<dbReference type="PANTHER" id="PTHR22945:SF40">
    <property type="entry name" value="SERPENTINE RECEPTOR, CLASS D (DELTA)-RELATED"/>
    <property type="match status" value="1"/>
</dbReference>
<reference evidence="6" key="2">
    <citation type="submission" date="2022-06" db="UniProtKB">
        <authorList>
            <consortium name="EnsemblMetazoa"/>
        </authorList>
    </citation>
    <scope>IDENTIFICATION</scope>
    <source>
        <strain evidence="6">PS312</strain>
    </source>
</reference>
<evidence type="ECO:0000256" key="5">
    <source>
        <dbReference type="ARBA" id="ARBA00023136"/>
    </source>
</evidence>
<dbReference type="EnsemblMetazoa" id="PPA41451.1">
    <property type="protein sequence ID" value="PPA41451.1"/>
    <property type="gene ID" value="WBGene00279820"/>
</dbReference>
<dbReference type="InterPro" id="IPR050920">
    <property type="entry name" value="Nematode_rcpt-like_delta"/>
</dbReference>
<accession>A0A8R1UVC7</accession>
<protein>
    <submittedName>
        <fullName evidence="6">G protein-coupled receptor</fullName>
    </submittedName>
</protein>
<keyword evidence="4" id="KW-1133">Transmembrane helix</keyword>
<dbReference type="InterPro" id="IPR019421">
    <property type="entry name" value="7TM_GPCR_serpentine_rcpt_Srd"/>
</dbReference>
<dbReference type="PANTHER" id="PTHR22945">
    <property type="entry name" value="SERPENTINE RECEPTOR, CLASS D DELTA"/>
    <property type="match status" value="1"/>
</dbReference>
<comment type="subcellular location">
    <subcellularLocation>
        <location evidence="1">Membrane</location>
        <topology evidence="1">Multi-pass membrane protein</topology>
    </subcellularLocation>
</comment>
<dbReference type="Pfam" id="PF10317">
    <property type="entry name" value="7TM_GPCR_Srd"/>
    <property type="match status" value="1"/>
</dbReference>
<evidence type="ECO:0000256" key="1">
    <source>
        <dbReference type="ARBA" id="ARBA00004141"/>
    </source>
</evidence>
<evidence type="ECO:0000313" key="6">
    <source>
        <dbReference type="EnsemblMetazoa" id="PPA41451.1"/>
    </source>
</evidence>
<dbReference type="Proteomes" id="UP000005239">
    <property type="component" value="Unassembled WGS sequence"/>
</dbReference>
<name>A0A2A6CMT7_PRIPA</name>
<proteinExistence type="inferred from homology"/>
<evidence type="ECO:0000313" key="7">
    <source>
        <dbReference type="Proteomes" id="UP000005239"/>
    </source>
</evidence>
<keyword evidence="3" id="KW-0812">Transmembrane</keyword>
<dbReference type="GO" id="GO:0016020">
    <property type="term" value="C:membrane"/>
    <property type="evidence" value="ECO:0007669"/>
    <property type="project" value="UniProtKB-SubCell"/>
</dbReference>
<gene>
    <name evidence="6" type="primary">WBGene00279820</name>
</gene>
<keyword evidence="5" id="KW-0472">Membrane</keyword>
<organism evidence="6 7">
    <name type="scientific">Pristionchus pacificus</name>
    <name type="common">Parasitic nematode worm</name>
    <dbReference type="NCBI Taxonomy" id="54126"/>
    <lineage>
        <taxon>Eukaryota</taxon>
        <taxon>Metazoa</taxon>
        <taxon>Ecdysozoa</taxon>
        <taxon>Nematoda</taxon>
        <taxon>Chromadorea</taxon>
        <taxon>Rhabditida</taxon>
        <taxon>Rhabditina</taxon>
        <taxon>Diplogasteromorpha</taxon>
        <taxon>Diplogasteroidea</taxon>
        <taxon>Neodiplogasteridae</taxon>
        <taxon>Pristionchus</taxon>
    </lineage>
</organism>
<accession>A0A2A6CMT7</accession>
<keyword evidence="7" id="KW-1185">Reference proteome</keyword>
<reference evidence="7" key="1">
    <citation type="journal article" date="2008" name="Nat. Genet.">
        <title>The Pristionchus pacificus genome provides a unique perspective on nematode lifestyle and parasitism.</title>
        <authorList>
            <person name="Dieterich C."/>
            <person name="Clifton S.W."/>
            <person name="Schuster L.N."/>
            <person name="Chinwalla A."/>
            <person name="Delehaunty K."/>
            <person name="Dinkelacker I."/>
            <person name="Fulton L."/>
            <person name="Fulton R."/>
            <person name="Godfrey J."/>
            <person name="Minx P."/>
            <person name="Mitreva M."/>
            <person name="Roeseler W."/>
            <person name="Tian H."/>
            <person name="Witte H."/>
            <person name="Yang S.P."/>
            <person name="Wilson R.K."/>
            <person name="Sommer R.J."/>
        </authorList>
    </citation>
    <scope>NUCLEOTIDE SEQUENCE [LARGE SCALE GENOMIC DNA]</scope>
    <source>
        <strain evidence="7">PS312</strain>
    </source>
</reference>
<evidence type="ECO:0000256" key="4">
    <source>
        <dbReference type="ARBA" id="ARBA00022989"/>
    </source>
</evidence>
<sequence length="97" mass="10591">MSFLDNSSIIFISVMGGFGIVCNSLLLAAIKFRSPPSLKSYSILLENCAIMDLAGCVNSTLCISRWIVFRDMSIIVYLGPRSLISGSLCHILHCALF</sequence>
<evidence type="ECO:0000256" key="3">
    <source>
        <dbReference type="ARBA" id="ARBA00022692"/>
    </source>
</evidence>
<evidence type="ECO:0000256" key="2">
    <source>
        <dbReference type="ARBA" id="ARBA00009166"/>
    </source>
</evidence>
<dbReference type="OrthoDB" id="5793097at2759"/>